<dbReference type="STRING" id="1077348.A0A2G8SH63"/>
<dbReference type="InterPro" id="IPR001680">
    <property type="entry name" value="WD40_rpt"/>
</dbReference>
<dbReference type="PANTHER" id="PTHR19879">
    <property type="entry name" value="TRANSCRIPTION INITIATION FACTOR TFIID"/>
    <property type="match status" value="1"/>
</dbReference>
<feature type="repeat" description="WD" evidence="3">
    <location>
        <begin position="78"/>
        <end position="110"/>
    </location>
</feature>
<accession>A0A2G8SH63</accession>
<evidence type="ECO:0000256" key="1">
    <source>
        <dbReference type="ARBA" id="ARBA00022574"/>
    </source>
</evidence>
<dbReference type="Gene3D" id="2.130.10.10">
    <property type="entry name" value="YVTN repeat-like/Quinoprotein amine dehydrogenase"/>
    <property type="match status" value="2"/>
</dbReference>
<dbReference type="SUPFAM" id="SSF50978">
    <property type="entry name" value="WD40 repeat-like"/>
    <property type="match status" value="1"/>
</dbReference>
<gene>
    <name evidence="4" type="ORF">GSI_04542</name>
</gene>
<dbReference type="PROSITE" id="PS50082">
    <property type="entry name" value="WD_REPEATS_2"/>
    <property type="match status" value="2"/>
</dbReference>
<evidence type="ECO:0000256" key="2">
    <source>
        <dbReference type="ARBA" id="ARBA00022737"/>
    </source>
</evidence>
<protein>
    <submittedName>
        <fullName evidence="4">Uncharacterized protein</fullName>
    </submittedName>
</protein>
<name>A0A2G8SH63_9APHY</name>
<dbReference type="InterPro" id="IPR036322">
    <property type="entry name" value="WD40_repeat_dom_sf"/>
</dbReference>
<keyword evidence="5" id="KW-1185">Reference proteome</keyword>
<proteinExistence type="predicted"/>
<dbReference type="AlphaFoldDB" id="A0A2G8SH63"/>
<keyword evidence="2" id="KW-0677">Repeat</keyword>
<dbReference type="PROSITE" id="PS50294">
    <property type="entry name" value="WD_REPEATS_REGION"/>
    <property type="match status" value="2"/>
</dbReference>
<keyword evidence="1 3" id="KW-0853">WD repeat</keyword>
<feature type="repeat" description="WD" evidence="3">
    <location>
        <begin position="1"/>
        <end position="32"/>
    </location>
</feature>
<evidence type="ECO:0000256" key="3">
    <source>
        <dbReference type="PROSITE-ProRule" id="PRU00221"/>
    </source>
</evidence>
<dbReference type="Proteomes" id="UP000230002">
    <property type="component" value="Unassembled WGS sequence"/>
</dbReference>
<evidence type="ECO:0000313" key="4">
    <source>
        <dbReference type="EMBL" id="PIL33093.1"/>
    </source>
</evidence>
<dbReference type="InterPro" id="IPR019775">
    <property type="entry name" value="WD40_repeat_CS"/>
</dbReference>
<organism evidence="4 5">
    <name type="scientific">Ganoderma sinense ZZ0214-1</name>
    <dbReference type="NCBI Taxonomy" id="1077348"/>
    <lineage>
        <taxon>Eukaryota</taxon>
        <taxon>Fungi</taxon>
        <taxon>Dikarya</taxon>
        <taxon>Basidiomycota</taxon>
        <taxon>Agaricomycotina</taxon>
        <taxon>Agaricomycetes</taxon>
        <taxon>Polyporales</taxon>
        <taxon>Polyporaceae</taxon>
        <taxon>Ganoderma</taxon>
    </lineage>
</organism>
<dbReference type="PANTHER" id="PTHR19879:SF9">
    <property type="entry name" value="TRANSCRIPTION INITIATION FACTOR TFIID SUBUNIT 5"/>
    <property type="match status" value="1"/>
</dbReference>
<dbReference type="Pfam" id="PF00400">
    <property type="entry name" value="WD40"/>
    <property type="match status" value="2"/>
</dbReference>
<dbReference type="PROSITE" id="PS00678">
    <property type="entry name" value="WD_REPEATS_1"/>
    <property type="match status" value="1"/>
</dbReference>
<sequence length="233" mass="25182">MVISHDSARVITSSIDGTIIIWDLESGAVVQEWLAHDSLGGVIDLALSLDSRRLVSAGGRTLAIWAIDSDVASQAGALEGHTSDVKTCAWSPDGTLIASASWDGMVRVWDGDSYQQRDMVSVTPLSGIYRRDLKFSPDARCLAWMSYPQGCHVWTPLAGTQPIVLPPHPDRRDVDTMAFSFDHESRRIATAHGSNDSDPDVSVVRIWDVETGAPLAVLTGHSSRVSTIPAIHV</sequence>
<comment type="caution">
    <text evidence="4">The sequence shown here is derived from an EMBL/GenBank/DDBJ whole genome shotgun (WGS) entry which is preliminary data.</text>
</comment>
<reference evidence="4 5" key="1">
    <citation type="journal article" date="2015" name="Sci. Rep.">
        <title>Chromosome-level genome map provides insights into diverse defense mechanisms in the medicinal fungus Ganoderma sinense.</title>
        <authorList>
            <person name="Zhu Y."/>
            <person name="Xu J."/>
            <person name="Sun C."/>
            <person name="Zhou S."/>
            <person name="Xu H."/>
            <person name="Nelson D.R."/>
            <person name="Qian J."/>
            <person name="Song J."/>
            <person name="Luo H."/>
            <person name="Xiang L."/>
            <person name="Li Y."/>
            <person name="Xu Z."/>
            <person name="Ji A."/>
            <person name="Wang L."/>
            <person name="Lu S."/>
            <person name="Hayward A."/>
            <person name="Sun W."/>
            <person name="Li X."/>
            <person name="Schwartz D.C."/>
            <person name="Wang Y."/>
            <person name="Chen S."/>
        </authorList>
    </citation>
    <scope>NUCLEOTIDE SEQUENCE [LARGE SCALE GENOMIC DNA]</scope>
    <source>
        <strain evidence="4 5">ZZ0214-1</strain>
    </source>
</reference>
<dbReference type="OrthoDB" id="2654985at2759"/>
<dbReference type="InterPro" id="IPR015943">
    <property type="entry name" value="WD40/YVTN_repeat-like_dom_sf"/>
</dbReference>
<dbReference type="EMBL" id="AYKW01000008">
    <property type="protein sequence ID" value="PIL33093.1"/>
    <property type="molecule type" value="Genomic_DNA"/>
</dbReference>
<dbReference type="SMART" id="SM00320">
    <property type="entry name" value="WD40"/>
    <property type="match status" value="3"/>
</dbReference>
<evidence type="ECO:0000313" key="5">
    <source>
        <dbReference type="Proteomes" id="UP000230002"/>
    </source>
</evidence>